<dbReference type="EMBL" id="VSRR010003005">
    <property type="protein sequence ID" value="MPC34205.1"/>
    <property type="molecule type" value="Genomic_DNA"/>
</dbReference>
<feature type="region of interest" description="Disordered" evidence="1">
    <location>
        <begin position="32"/>
        <end position="69"/>
    </location>
</feature>
<feature type="compositionally biased region" description="Low complexity" evidence="1">
    <location>
        <begin position="57"/>
        <end position="66"/>
    </location>
</feature>
<comment type="caution">
    <text evidence="2">The sequence shown here is derived from an EMBL/GenBank/DDBJ whole genome shotgun (WGS) entry which is preliminary data.</text>
</comment>
<accession>A0A5B7EL94</accession>
<proteinExistence type="predicted"/>
<dbReference type="AlphaFoldDB" id="A0A5B7EL94"/>
<sequence>MVVVDAGPDKEVLLGPEVWDIPEAEVVRAPTTAPSLSDIPGMGEVAEPPPVSDMLRSSGSDSGSGSRHLAPLSCCVAPLVPRQAPTHGCEGTTC</sequence>
<evidence type="ECO:0000313" key="2">
    <source>
        <dbReference type="EMBL" id="MPC34205.1"/>
    </source>
</evidence>
<evidence type="ECO:0000256" key="1">
    <source>
        <dbReference type="SAM" id="MobiDB-lite"/>
    </source>
</evidence>
<organism evidence="2 3">
    <name type="scientific">Portunus trituberculatus</name>
    <name type="common">Swimming crab</name>
    <name type="synonym">Neptunus trituberculatus</name>
    <dbReference type="NCBI Taxonomy" id="210409"/>
    <lineage>
        <taxon>Eukaryota</taxon>
        <taxon>Metazoa</taxon>
        <taxon>Ecdysozoa</taxon>
        <taxon>Arthropoda</taxon>
        <taxon>Crustacea</taxon>
        <taxon>Multicrustacea</taxon>
        <taxon>Malacostraca</taxon>
        <taxon>Eumalacostraca</taxon>
        <taxon>Eucarida</taxon>
        <taxon>Decapoda</taxon>
        <taxon>Pleocyemata</taxon>
        <taxon>Brachyura</taxon>
        <taxon>Eubrachyura</taxon>
        <taxon>Portunoidea</taxon>
        <taxon>Portunidae</taxon>
        <taxon>Portuninae</taxon>
        <taxon>Portunus</taxon>
    </lineage>
</organism>
<evidence type="ECO:0000313" key="3">
    <source>
        <dbReference type="Proteomes" id="UP000324222"/>
    </source>
</evidence>
<keyword evidence="3" id="KW-1185">Reference proteome</keyword>
<gene>
    <name evidence="2" type="ORF">E2C01_027587</name>
</gene>
<dbReference type="Proteomes" id="UP000324222">
    <property type="component" value="Unassembled WGS sequence"/>
</dbReference>
<reference evidence="2 3" key="1">
    <citation type="submission" date="2019-05" db="EMBL/GenBank/DDBJ databases">
        <title>Another draft genome of Portunus trituberculatus and its Hox gene families provides insights of decapod evolution.</title>
        <authorList>
            <person name="Jeong J.-H."/>
            <person name="Song I."/>
            <person name="Kim S."/>
            <person name="Choi T."/>
            <person name="Kim D."/>
            <person name="Ryu S."/>
            <person name="Kim W."/>
        </authorList>
    </citation>
    <scope>NUCLEOTIDE SEQUENCE [LARGE SCALE GENOMIC DNA]</scope>
    <source>
        <tissue evidence="2">Muscle</tissue>
    </source>
</reference>
<name>A0A5B7EL94_PORTR</name>
<protein>
    <submittedName>
        <fullName evidence="2">Uncharacterized protein</fullName>
    </submittedName>
</protein>